<protein>
    <submittedName>
        <fullName evidence="2">Alpha/beta hydrolase</fullName>
    </submittedName>
</protein>
<dbReference type="InterPro" id="IPR050266">
    <property type="entry name" value="AB_hydrolase_sf"/>
</dbReference>
<dbReference type="GO" id="GO:0016020">
    <property type="term" value="C:membrane"/>
    <property type="evidence" value="ECO:0007669"/>
    <property type="project" value="TreeGrafter"/>
</dbReference>
<dbReference type="SUPFAM" id="SSF53474">
    <property type="entry name" value="alpha/beta-Hydrolases"/>
    <property type="match status" value="1"/>
</dbReference>
<organism evidence="2 3">
    <name type="scientific">Ramlibacter humi</name>
    <dbReference type="NCBI Taxonomy" id="2530451"/>
    <lineage>
        <taxon>Bacteria</taxon>
        <taxon>Pseudomonadati</taxon>
        <taxon>Pseudomonadota</taxon>
        <taxon>Betaproteobacteria</taxon>
        <taxon>Burkholderiales</taxon>
        <taxon>Comamonadaceae</taxon>
        <taxon>Ramlibacter</taxon>
    </lineage>
</organism>
<dbReference type="EMBL" id="SMLK01000001">
    <property type="protein sequence ID" value="TFZ07992.1"/>
    <property type="molecule type" value="Genomic_DNA"/>
</dbReference>
<dbReference type="InterPro" id="IPR029058">
    <property type="entry name" value="AB_hydrolase_fold"/>
</dbReference>
<keyword evidence="3" id="KW-1185">Reference proteome</keyword>
<proteinExistence type="predicted"/>
<keyword evidence="2" id="KW-0378">Hydrolase</keyword>
<evidence type="ECO:0000313" key="2">
    <source>
        <dbReference type="EMBL" id="TFZ07992.1"/>
    </source>
</evidence>
<reference evidence="2 3" key="1">
    <citation type="submission" date="2019-03" db="EMBL/GenBank/DDBJ databases">
        <title>Ramlibacter sp. 18x22-1, whole genome shotgun sequence.</title>
        <authorList>
            <person name="Zhang X."/>
            <person name="Feng G."/>
            <person name="Zhu H."/>
        </authorList>
    </citation>
    <scope>NUCLEOTIDE SEQUENCE [LARGE SCALE GENOMIC DNA]</scope>
    <source>
        <strain evidence="2 3">18x22-1</strain>
    </source>
</reference>
<dbReference type="Gene3D" id="3.40.50.1820">
    <property type="entry name" value="alpha/beta hydrolase"/>
    <property type="match status" value="1"/>
</dbReference>
<dbReference type="Proteomes" id="UP000297839">
    <property type="component" value="Unassembled WGS sequence"/>
</dbReference>
<dbReference type="GO" id="GO:0016787">
    <property type="term" value="F:hydrolase activity"/>
    <property type="evidence" value="ECO:0007669"/>
    <property type="project" value="UniProtKB-KW"/>
</dbReference>
<evidence type="ECO:0000259" key="1">
    <source>
        <dbReference type="Pfam" id="PF12697"/>
    </source>
</evidence>
<dbReference type="Pfam" id="PF12697">
    <property type="entry name" value="Abhydrolase_6"/>
    <property type="match status" value="1"/>
</dbReference>
<feature type="domain" description="AB hydrolase-1" evidence="1">
    <location>
        <begin position="34"/>
        <end position="285"/>
    </location>
</feature>
<dbReference type="PANTHER" id="PTHR43798">
    <property type="entry name" value="MONOACYLGLYCEROL LIPASE"/>
    <property type="match status" value="1"/>
</dbReference>
<dbReference type="PANTHER" id="PTHR43798:SF33">
    <property type="entry name" value="HYDROLASE, PUTATIVE (AFU_ORTHOLOGUE AFUA_2G14860)-RELATED"/>
    <property type="match status" value="1"/>
</dbReference>
<dbReference type="AlphaFoldDB" id="A0A4Z0CAQ5"/>
<accession>A0A4Z0CAQ5</accession>
<dbReference type="InterPro" id="IPR000073">
    <property type="entry name" value="AB_hydrolase_1"/>
</dbReference>
<dbReference type="RefSeq" id="WP_135247930.1">
    <property type="nucleotide sequence ID" value="NZ_SMLK01000001.1"/>
</dbReference>
<sequence>MATPTLNYVPCPDPQGGHRMAYWSWGDADASRVVVCVHGLSRQGRDFDVLAQALAERSPGPIRVVCPDVAGRGKSDWLKDPMGYGVPTYAADMLAMLGQLHAQSPIQDLSWFGTSMGGLIGMAVAGSPNLPLPSPVKRLLLNDVGPVVQWEAIRRISGYIGNTGRFDSAEQAAQAMWTISTSFGPHTAQQWLALSQPMVRPLPEGGFTLHYDPAIGEPIKALTEEQAAQGQAAVWALYDRITARTLITRGAQSDLLSRETAQEMTRRGPRAEVVEFEGVGHAPTFVAEGQVRVAADFLLKP</sequence>
<dbReference type="OrthoDB" id="8543939at2"/>
<comment type="caution">
    <text evidence="2">The sequence shown here is derived from an EMBL/GenBank/DDBJ whole genome shotgun (WGS) entry which is preliminary data.</text>
</comment>
<name>A0A4Z0CAQ5_9BURK</name>
<evidence type="ECO:0000313" key="3">
    <source>
        <dbReference type="Proteomes" id="UP000297839"/>
    </source>
</evidence>
<gene>
    <name evidence="2" type="ORF">EZ216_02160</name>
</gene>